<feature type="domain" description="C2H2-type" evidence="9">
    <location>
        <begin position="61"/>
        <end position="87"/>
    </location>
</feature>
<feature type="compositionally biased region" description="Polar residues" evidence="8">
    <location>
        <begin position="1"/>
        <end position="17"/>
    </location>
</feature>
<keyword evidence="11" id="KW-1185">Reference proteome</keyword>
<dbReference type="Gene3D" id="3.30.160.60">
    <property type="entry name" value="Classic Zinc Finger"/>
    <property type="match status" value="1"/>
</dbReference>
<protein>
    <recommendedName>
        <fullName evidence="9">C2H2-type domain-containing protein</fullName>
    </recommendedName>
</protein>
<evidence type="ECO:0000256" key="6">
    <source>
        <dbReference type="ARBA" id="ARBA00023242"/>
    </source>
</evidence>
<dbReference type="GO" id="GO:0008270">
    <property type="term" value="F:zinc ion binding"/>
    <property type="evidence" value="ECO:0007669"/>
    <property type="project" value="UniProtKB-KW"/>
</dbReference>
<name>A0AAV0URL1_9STRA</name>
<keyword evidence="2" id="KW-0479">Metal-binding</keyword>
<dbReference type="SUPFAM" id="SSF57667">
    <property type="entry name" value="beta-beta-alpha zinc fingers"/>
    <property type="match status" value="1"/>
</dbReference>
<sequence length="87" mass="9842">MQATLNQQPSHTTSQIGLPNRVDPSLSGSAVCLSYPDLWRSLPPEVTRHEHMKMHTWEQPYQCPIEGCGKHFNTSGNVARHRKLHAI</sequence>
<evidence type="ECO:0000313" key="10">
    <source>
        <dbReference type="EMBL" id="CAI5739107.1"/>
    </source>
</evidence>
<evidence type="ECO:0000256" key="8">
    <source>
        <dbReference type="SAM" id="MobiDB-lite"/>
    </source>
</evidence>
<comment type="caution">
    <text evidence="10">The sequence shown here is derived from an EMBL/GenBank/DDBJ whole genome shotgun (WGS) entry which is preliminary data.</text>
</comment>
<dbReference type="InterPro" id="IPR013087">
    <property type="entry name" value="Znf_C2H2_type"/>
</dbReference>
<evidence type="ECO:0000259" key="9">
    <source>
        <dbReference type="PROSITE" id="PS50157"/>
    </source>
</evidence>
<evidence type="ECO:0000256" key="5">
    <source>
        <dbReference type="ARBA" id="ARBA00022833"/>
    </source>
</evidence>
<feature type="region of interest" description="Disordered" evidence="8">
    <location>
        <begin position="1"/>
        <end position="22"/>
    </location>
</feature>
<comment type="subcellular location">
    <subcellularLocation>
        <location evidence="1">Nucleus</location>
    </subcellularLocation>
</comment>
<dbReference type="Proteomes" id="UP001162029">
    <property type="component" value="Unassembled WGS sequence"/>
</dbReference>
<keyword evidence="3" id="KW-0677">Repeat</keyword>
<dbReference type="PROSITE" id="PS00028">
    <property type="entry name" value="ZINC_FINGER_C2H2_1"/>
    <property type="match status" value="1"/>
</dbReference>
<keyword evidence="4 7" id="KW-0863">Zinc-finger</keyword>
<keyword evidence="5" id="KW-0862">Zinc</keyword>
<reference evidence="10" key="1">
    <citation type="submission" date="2022-12" db="EMBL/GenBank/DDBJ databases">
        <authorList>
            <person name="Webb A."/>
        </authorList>
    </citation>
    <scope>NUCLEOTIDE SEQUENCE</scope>
    <source>
        <strain evidence="10">Pd1</strain>
    </source>
</reference>
<dbReference type="SMART" id="SM00355">
    <property type="entry name" value="ZnF_C2H2"/>
    <property type="match status" value="1"/>
</dbReference>
<organism evidence="10 11">
    <name type="scientific">Peronospora destructor</name>
    <dbReference type="NCBI Taxonomy" id="86335"/>
    <lineage>
        <taxon>Eukaryota</taxon>
        <taxon>Sar</taxon>
        <taxon>Stramenopiles</taxon>
        <taxon>Oomycota</taxon>
        <taxon>Peronosporomycetes</taxon>
        <taxon>Peronosporales</taxon>
        <taxon>Peronosporaceae</taxon>
        <taxon>Peronospora</taxon>
    </lineage>
</organism>
<dbReference type="AlphaFoldDB" id="A0AAV0URL1"/>
<dbReference type="GO" id="GO:0005634">
    <property type="term" value="C:nucleus"/>
    <property type="evidence" value="ECO:0007669"/>
    <property type="project" value="UniProtKB-SubCell"/>
</dbReference>
<gene>
    <name evidence="10" type="ORF">PDE001_LOCUS7101</name>
</gene>
<dbReference type="PROSITE" id="PS50157">
    <property type="entry name" value="ZINC_FINGER_C2H2_2"/>
    <property type="match status" value="1"/>
</dbReference>
<dbReference type="InterPro" id="IPR036236">
    <property type="entry name" value="Znf_C2H2_sf"/>
</dbReference>
<proteinExistence type="predicted"/>
<evidence type="ECO:0000256" key="7">
    <source>
        <dbReference type="PROSITE-ProRule" id="PRU00042"/>
    </source>
</evidence>
<evidence type="ECO:0000313" key="11">
    <source>
        <dbReference type="Proteomes" id="UP001162029"/>
    </source>
</evidence>
<evidence type="ECO:0000256" key="4">
    <source>
        <dbReference type="ARBA" id="ARBA00022771"/>
    </source>
</evidence>
<accession>A0AAV0URL1</accession>
<evidence type="ECO:0000256" key="1">
    <source>
        <dbReference type="ARBA" id="ARBA00004123"/>
    </source>
</evidence>
<evidence type="ECO:0000256" key="2">
    <source>
        <dbReference type="ARBA" id="ARBA00022723"/>
    </source>
</evidence>
<evidence type="ECO:0000256" key="3">
    <source>
        <dbReference type="ARBA" id="ARBA00022737"/>
    </source>
</evidence>
<dbReference type="FunFam" id="3.30.160.60:FF:001102">
    <property type="entry name" value="Transcription factor IIIA"/>
    <property type="match status" value="1"/>
</dbReference>
<keyword evidence="6" id="KW-0539">Nucleus</keyword>
<dbReference type="EMBL" id="CANTFM010001407">
    <property type="protein sequence ID" value="CAI5739107.1"/>
    <property type="molecule type" value="Genomic_DNA"/>
</dbReference>